<feature type="transmembrane region" description="Helical" evidence="2">
    <location>
        <begin position="90"/>
        <end position="110"/>
    </location>
</feature>
<sequence>MPNLQSPSQEPDNRKEGDNEQPHQVEPTVRDDGEATERAVVRFEREDLKVEVDIPGRHTGGLLEVLRWAVGTILAAAGPALTLNALPEGFPAWMCFTLVLIQLVVTVYVVRTFGRGGAHGSK</sequence>
<evidence type="ECO:0000256" key="2">
    <source>
        <dbReference type="SAM" id="Phobius"/>
    </source>
</evidence>
<evidence type="ECO:0000313" key="3">
    <source>
        <dbReference type="EMBL" id="SMD14764.1"/>
    </source>
</evidence>
<organism evidence="3 4">
    <name type="scientific">Kibdelosporangium aridum</name>
    <dbReference type="NCBI Taxonomy" id="2030"/>
    <lineage>
        <taxon>Bacteria</taxon>
        <taxon>Bacillati</taxon>
        <taxon>Actinomycetota</taxon>
        <taxon>Actinomycetes</taxon>
        <taxon>Pseudonocardiales</taxon>
        <taxon>Pseudonocardiaceae</taxon>
        <taxon>Kibdelosporangium</taxon>
    </lineage>
</organism>
<keyword evidence="2" id="KW-0812">Transmembrane</keyword>
<dbReference type="Proteomes" id="UP000192674">
    <property type="component" value="Unassembled WGS sequence"/>
</dbReference>
<proteinExistence type="predicted"/>
<dbReference type="RefSeq" id="WP_143446573.1">
    <property type="nucleotide sequence ID" value="NZ_FWXV01000004.1"/>
</dbReference>
<feature type="region of interest" description="Disordered" evidence="1">
    <location>
        <begin position="1"/>
        <end position="36"/>
    </location>
</feature>
<keyword evidence="4" id="KW-1185">Reference proteome</keyword>
<gene>
    <name evidence="3" type="ORF">SAMN05661093_05114</name>
</gene>
<feature type="compositionally biased region" description="Polar residues" evidence="1">
    <location>
        <begin position="1"/>
        <end position="10"/>
    </location>
</feature>
<keyword evidence="2" id="KW-1133">Transmembrane helix</keyword>
<dbReference type="AlphaFoldDB" id="A0A1W2EYM0"/>
<feature type="compositionally biased region" description="Basic and acidic residues" evidence="1">
    <location>
        <begin position="11"/>
        <end position="36"/>
    </location>
</feature>
<keyword evidence="2" id="KW-0472">Membrane</keyword>
<reference evidence="3 4" key="1">
    <citation type="submission" date="2017-04" db="EMBL/GenBank/DDBJ databases">
        <authorList>
            <person name="Afonso C.L."/>
            <person name="Miller P.J."/>
            <person name="Scott M.A."/>
            <person name="Spackman E."/>
            <person name="Goraichik I."/>
            <person name="Dimitrov K.M."/>
            <person name="Suarez D.L."/>
            <person name="Swayne D.E."/>
        </authorList>
    </citation>
    <scope>NUCLEOTIDE SEQUENCE [LARGE SCALE GENOMIC DNA]</scope>
    <source>
        <strain evidence="3 4">DSM 43828</strain>
    </source>
</reference>
<evidence type="ECO:0000256" key="1">
    <source>
        <dbReference type="SAM" id="MobiDB-lite"/>
    </source>
</evidence>
<accession>A0A1W2EYM0</accession>
<name>A0A1W2EYM0_KIBAR</name>
<protein>
    <submittedName>
        <fullName evidence="3">Uncharacterized protein</fullName>
    </submittedName>
</protein>
<evidence type="ECO:0000313" key="4">
    <source>
        <dbReference type="Proteomes" id="UP000192674"/>
    </source>
</evidence>
<dbReference type="EMBL" id="FWXV01000004">
    <property type="protein sequence ID" value="SMD14764.1"/>
    <property type="molecule type" value="Genomic_DNA"/>
</dbReference>